<evidence type="ECO:0000256" key="5">
    <source>
        <dbReference type="ARBA" id="ARBA00022723"/>
    </source>
</evidence>
<dbReference type="CDD" id="cd07181">
    <property type="entry name" value="RNase_HII_eukaryota_like"/>
    <property type="match status" value="1"/>
</dbReference>
<dbReference type="OrthoDB" id="7462577at2759"/>
<dbReference type="SUPFAM" id="SSF53098">
    <property type="entry name" value="Ribonuclease H-like"/>
    <property type="match status" value="1"/>
</dbReference>
<evidence type="ECO:0000256" key="6">
    <source>
        <dbReference type="ARBA" id="ARBA00022759"/>
    </source>
</evidence>
<evidence type="ECO:0000313" key="12">
    <source>
        <dbReference type="Proteomes" id="UP000092666"/>
    </source>
</evidence>
<feature type="binding site" evidence="8">
    <location>
        <position position="48"/>
    </location>
    <ligand>
        <name>a divalent metal cation</name>
        <dbReference type="ChEBI" id="CHEBI:60240"/>
    </ligand>
</feature>
<evidence type="ECO:0000256" key="1">
    <source>
        <dbReference type="ARBA" id="ARBA00000077"/>
    </source>
</evidence>
<dbReference type="FunFam" id="1.10.10.460:FF:000001">
    <property type="entry name" value="Ribonuclease"/>
    <property type="match status" value="1"/>
</dbReference>
<dbReference type="InterPro" id="IPR024567">
    <property type="entry name" value="RNase_HII/HIII_dom"/>
</dbReference>
<keyword evidence="4 8" id="KW-0540">Nuclease</keyword>
<dbReference type="EMBL" id="KI669492">
    <property type="protein sequence ID" value="OCF38075.1"/>
    <property type="molecule type" value="Genomic_DNA"/>
</dbReference>
<dbReference type="InterPro" id="IPR004649">
    <property type="entry name" value="RNase_H2_suA"/>
</dbReference>
<dbReference type="STRING" id="1296120.A0A1B9H480"/>
<dbReference type="GO" id="GO:0004523">
    <property type="term" value="F:RNA-DNA hybrid ribonuclease activity"/>
    <property type="evidence" value="ECO:0007669"/>
    <property type="project" value="UniProtKB-UniRule"/>
</dbReference>
<dbReference type="GO" id="GO:0006298">
    <property type="term" value="P:mismatch repair"/>
    <property type="evidence" value="ECO:0007669"/>
    <property type="project" value="TreeGrafter"/>
</dbReference>
<comment type="cofactor">
    <cofactor evidence="2">
        <name>Mg(2+)</name>
        <dbReference type="ChEBI" id="CHEBI:18420"/>
    </cofactor>
</comment>
<dbReference type="GO" id="GO:0003723">
    <property type="term" value="F:RNA binding"/>
    <property type="evidence" value="ECO:0007669"/>
    <property type="project" value="UniProtKB-UniRule"/>
</dbReference>
<dbReference type="InterPro" id="IPR012337">
    <property type="entry name" value="RNaseH-like_sf"/>
</dbReference>
<dbReference type="NCBIfam" id="TIGR00729">
    <property type="entry name" value="ribonuclease HII"/>
    <property type="match status" value="1"/>
</dbReference>
<dbReference type="Gene3D" id="1.10.10.460">
    <property type="entry name" value="Ribonuclease hii. Domain 2"/>
    <property type="match status" value="1"/>
</dbReference>
<dbReference type="PANTHER" id="PTHR10954:SF7">
    <property type="entry name" value="RIBONUCLEASE H2 SUBUNIT A"/>
    <property type="match status" value="1"/>
</dbReference>
<protein>
    <recommendedName>
        <fullName evidence="9">Ribonuclease</fullName>
        <ecNumber evidence="9">3.1.26.4</ecNumber>
    </recommendedName>
</protein>
<dbReference type="EC" id="3.1.26.4" evidence="9"/>
<evidence type="ECO:0000256" key="4">
    <source>
        <dbReference type="ARBA" id="ARBA00022722"/>
    </source>
</evidence>
<dbReference type="Pfam" id="PF01351">
    <property type="entry name" value="RNase_HII"/>
    <property type="match status" value="1"/>
</dbReference>
<evidence type="ECO:0000313" key="11">
    <source>
        <dbReference type="EMBL" id="OCF38075.1"/>
    </source>
</evidence>
<keyword evidence="12" id="KW-1185">Reference proteome</keyword>
<comment type="cofactor">
    <cofactor evidence="8">
        <name>Mn(2+)</name>
        <dbReference type="ChEBI" id="CHEBI:29035"/>
    </cofactor>
    <cofactor evidence="8">
        <name>Mg(2+)</name>
        <dbReference type="ChEBI" id="CHEBI:18420"/>
    </cofactor>
    <text evidence="8">Manganese or magnesium. Binds 1 divalent metal ion per monomer in the absence of substrate. May bind a second metal ion after substrate binding.</text>
</comment>
<organism evidence="11 12">
    <name type="scientific">Kwoniella heveanensis BCC8398</name>
    <dbReference type="NCBI Taxonomy" id="1296120"/>
    <lineage>
        <taxon>Eukaryota</taxon>
        <taxon>Fungi</taxon>
        <taxon>Dikarya</taxon>
        <taxon>Basidiomycota</taxon>
        <taxon>Agaricomycotina</taxon>
        <taxon>Tremellomycetes</taxon>
        <taxon>Tremellales</taxon>
        <taxon>Cryptococcaceae</taxon>
        <taxon>Kwoniella</taxon>
    </lineage>
</organism>
<dbReference type="InterPro" id="IPR001352">
    <property type="entry name" value="RNase_HII/HIII"/>
</dbReference>
<reference evidence="11 12" key="1">
    <citation type="submission" date="2013-07" db="EMBL/GenBank/DDBJ databases">
        <title>The Genome Sequence of Cryptococcus heveanensis BCC8398.</title>
        <authorList>
            <consortium name="The Broad Institute Genome Sequencing Platform"/>
            <person name="Cuomo C."/>
            <person name="Litvintseva A."/>
            <person name="Chen Y."/>
            <person name="Heitman J."/>
            <person name="Sun S."/>
            <person name="Springer D."/>
            <person name="Dromer F."/>
            <person name="Young S.K."/>
            <person name="Zeng Q."/>
            <person name="Gargeya S."/>
            <person name="Fitzgerald M."/>
            <person name="Abouelleil A."/>
            <person name="Alvarado L."/>
            <person name="Berlin A.M."/>
            <person name="Chapman S.B."/>
            <person name="Dewar J."/>
            <person name="Goldberg J."/>
            <person name="Griggs A."/>
            <person name="Gujja S."/>
            <person name="Hansen M."/>
            <person name="Howarth C."/>
            <person name="Imamovic A."/>
            <person name="Larimer J."/>
            <person name="McCowan C."/>
            <person name="Murphy C."/>
            <person name="Pearson M."/>
            <person name="Priest M."/>
            <person name="Roberts A."/>
            <person name="Saif S."/>
            <person name="Shea T."/>
            <person name="Sykes S."/>
            <person name="Wortman J."/>
            <person name="Nusbaum C."/>
            <person name="Birren B."/>
        </authorList>
    </citation>
    <scope>NUCLEOTIDE SEQUENCE [LARGE SCALE GENOMIC DNA]</scope>
    <source>
        <strain evidence="11 12">BCC8398</strain>
    </source>
</reference>
<comment type="function">
    <text evidence="9">Endonuclease that specifically degrades the RNA of RNA-DNA hybrids.</text>
</comment>
<evidence type="ECO:0000256" key="8">
    <source>
        <dbReference type="PROSITE-ProRule" id="PRU01319"/>
    </source>
</evidence>
<dbReference type="Gene3D" id="3.30.420.10">
    <property type="entry name" value="Ribonuclease H-like superfamily/Ribonuclease H"/>
    <property type="match status" value="1"/>
</dbReference>
<dbReference type="Proteomes" id="UP000092666">
    <property type="component" value="Unassembled WGS sequence"/>
</dbReference>
<dbReference type="PROSITE" id="PS51975">
    <property type="entry name" value="RNASE_H_2"/>
    <property type="match status" value="1"/>
</dbReference>
<comment type="catalytic activity">
    <reaction evidence="1 8 9">
        <text>Endonucleolytic cleavage to 5'-phosphomonoester.</text>
        <dbReference type="EC" id="3.1.26.4"/>
    </reaction>
</comment>
<reference evidence="12" key="2">
    <citation type="submission" date="2013-12" db="EMBL/GenBank/DDBJ databases">
        <title>Evolution of pathogenesis and genome organization in the Tremellales.</title>
        <authorList>
            <person name="Cuomo C."/>
            <person name="Litvintseva A."/>
            <person name="Heitman J."/>
            <person name="Chen Y."/>
            <person name="Sun S."/>
            <person name="Springer D."/>
            <person name="Dromer F."/>
            <person name="Young S."/>
            <person name="Zeng Q."/>
            <person name="Chapman S."/>
            <person name="Gujja S."/>
            <person name="Saif S."/>
            <person name="Birren B."/>
        </authorList>
    </citation>
    <scope>NUCLEOTIDE SEQUENCE [LARGE SCALE GENOMIC DNA]</scope>
    <source>
        <strain evidence="12">BCC8398</strain>
    </source>
</reference>
<comment type="similarity">
    <text evidence="3">Belongs to the RNase HII family. Eukaryotic subfamily.</text>
</comment>
<accession>A0A1B9H480</accession>
<keyword evidence="5 8" id="KW-0479">Metal-binding</keyword>
<evidence type="ECO:0000256" key="3">
    <source>
        <dbReference type="ARBA" id="ARBA00007058"/>
    </source>
</evidence>
<dbReference type="InterPro" id="IPR036397">
    <property type="entry name" value="RNaseH_sf"/>
</dbReference>
<dbReference type="GO" id="GO:0032299">
    <property type="term" value="C:ribonuclease H2 complex"/>
    <property type="evidence" value="ECO:0007669"/>
    <property type="project" value="TreeGrafter"/>
</dbReference>
<feature type="domain" description="RNase H type-2" evidence="10">
    <location>
        <begin position="41"/>
        <end position="279"/>
    </location>
</feature>
<dbReference type="GO" id="GO:0046872">
    <property type="term" value="F:metal ion binding"/>
    <property type="evidence" value="ECO:0007669"/>
    <property type="project" value="UniProtKB-KW"/>
</dbReference>
<evidence type="ECO:0000256" key="2">
    <source>
        <dbReference type="ARBA" id="ARBA00001946"/>
    </source>
</evidence>
<evidence type="ECO:0000259" key="10">
    <source>
        <dbReference type="PROSITE" id="PS51975"/>
    </source>
</evidence>
<feature type="binding site" evidence="8">
    <location>
        <position position="47"/>
    </location>
    <ligand>
        <name>a divalent metal cation</name>
        <dbReference type="ChEBI" id="CHEBI:60240"/>
    </ligand>
</feature>
<name>A0A1B9H480_9TREE</name>
<proteinExistence type="inferred from homology"/>
<dbReference type="PANTHER" id="PTHR10954">
    <property type="entry name" value="RIBONUCLEASE H2 SUBUNIT A"/>
    <property type="match status" value="1"/>
</dbReference>
<dbReference type="GO" id="GO:0043137">
    <property type="term" value="P:DNA replication, removal of RNA primer"/>
    <property type="evidence" value="ECO:0007669"/>
    <property type="project" value="TreeGrafter"/>
</dbReference>
<keyword evidence="7 8" id="KW-0378">Hydrolase</keyword>
<keyword evidence="6 8" id="KW-0255">Endonuclease</keyword>
<dbReference type="InterPro" id="IPR023160">
    <property type="entry name" value="RNase_HII_hlx-loop-hlx_cap_dom"/>
</dbReference>
<feature type="binding site" evidence="8">
    <location>
        <position position="159"/>
    </location>
    <ligand>
        <name>a divalent metal cation</name>
        <dbReference type="ChEBI" id="CHEBI:60240"/>
    </ligand>
</feature>
<evidence type="ECO:0000256" key="9">
    <source>
        <dbReference type="RuleBase" id="RU003515"/>
    </source>
</evidence>
<evidence type="ECO:0000256" key="7">
    <source>
        <dbReference type="ARBA" id="ARBA00022801"/>
    </source>
</evidence>
<dbReference type="FunFam" id="3.30.420.10:FF:000150">
    <property type="entry name" value="Ribonuclease"/>
    <property type="match status" value="1"/>
</dbReference>
<dbReference type="AlphaFoldDB" id="A0A1B9H480"/>
<gene>
    <name evidence="11" type="ORF">I316_00299</name>
</gene>
<sequence>MSTSIDPVNLSPVPALQDSYTFHSQLPGNVASGEAAKQNEEWIMGIDEAGRGPNNELTDIGPMVYAAAYCPLSFKPTLEDIGFDDSKALSAETRQSLWESFDVHQPLCYSSTTLSPQDISSNMLRRVPVNLNRQAEDATIGLIRSALDRGINIKECYVDALGPAPQWQARLSAIFPTINFTVCPKADSLFKIVGAASIVAKVTRDRYVHTWIDPEDVAADGTLPVKAEDEEPINRGSGYPSDPKTQAFLRESLDPVFGYKGIVRFSWATVKVILDKQGVECKWTDDTSQPSAASWFGADADNGRPKMWRDLGVSGVGEL</sequence>